<name>A0A1E7Q2X1_9GAMM</name>
<evidence type="ECO:0000313" key="1">
    <source>
        <dbReference type="EMBL" id="OEY68413.1"/>
    </source>
</evidence>
<dbReference type="OrthoDB" id="6237156at2"/>
<reference evidence="2" key="1">
    <citation type="submission" date="2016-09" db="EMBL/GenBank/DDBJ databases">
        <authorList>
            <person name="Wan X."/>
            <person name="Hou S."/>
        </authorList>
    </citation>
    <scope>NUCLEOTIDE SEQUENCE [LARGE SCALE GENOMIC DNA]</scope>
    <source>
        <strain evidence="2">KH87</strain>
    </source>
</reference>
<dbReference type="PROSITE" id="PS51257">
    <property type="entry name" value="PROKAR_LIPOPROTEIN"/>
    <property type="match status" value="1"/>
</dbReference>
<gene>
    <name evidence="1" type="ORF">BI198_01650</name>
</gene>
<dbReference type="RefSeq" id="WP_070047980.1">
    <property type="nucleotide sequence ID" value="NZ_CBCSDO010000001.1"/>
</dbReference>
<dbReference type="EMBL" id="MKEK01000001">
    <property type="protein sequence ID" value="OEY68413.1"/>
    <property type="molecule type" value="Genomic_DNA"/>
</dbReference>
<organism evidence="1 2">
    <name type="scientific">Rheinheimera salexigens</name>
    <dbReference type="NCBI Taxonomy" id="1628148"/>
    <lineage>
        <taxon>Bacteria</taxon>
        <taxon>Pseudomonadati</taxon>
        <taxon>Pseudomonadota</taxon>
        <taxon>Gammaproteobacteria</taxon>
        <taxon>Chromatiales</taxon>
        <taxon>Chromatiaceae</taxon>
        <taxon>Rheinheimera</taxon>
    </lineage>
</organism>
<dbReference type="InterPro" id="IPR021675">
    <property type="entry name" value="DUF3261"/>
</dbReference>
<keyword evidence="2" id="KW-1185">Reference proteome</keyword>
<proteinExistence type="predicted"/>
<evidence type="ECO:0000313" key="2">
    <source>
        <dbReference type="Proteomes" id="UP000242258"/>
    </source>
</evidence>
<accession>A0A1E7Q2X1</accession>
<protein>
    <recommendedName>
        <fullName evidence="3">DUF3261 domain-containing protein</fullName>
    </recommendedName>
</protein>
<dbReference type="Proteomes" id="UP000242258">
    <property type="component" value="Unassembled WGS sequence"/>
</dbReference>
<comment type="caution">
    <text evidence="1">The sequence shown here is derived from an EMBL/GenBank/DDBJ whole genome shotgun (WGS) entry which is preliminary data.</text>
</comment>
<dbReference type="AlphaFoldDB" id="A0A1E7Q2X1"/>
<dbReference type="Pfam" id="PF11659">
    <property type="entry name" value="DUF3261"/>
    <property type="match status" value="1"/>
</dbReference>
<sequence length="188" mass="21165">MYRVILMFALLLSGCQSKPAPDAGWTAFGKGYYQLSDAWPGQSQQILQQVIWLDEQQQQQQFIISALLQPEAVLLIAISPLGQELWRLNYQPDHQLTVSGMAPFNQPEFAKTLLAQMQIALFSEEKVRSRLLQLTIQQSANERGLYDKDGKQLLQITNSAQLAVGQSITITAPIYSLKITTLQQDFLP</sequence>
<dbReference type="STRING" id="1628148.BI198_01650"/>
<evidence type="ECO:0008006" key="3">
    <source>
        <dbReference type="Google" id="ProtNLM"/>
    </source>
</evidence>